<feature type="region of interest" description="Disordered" evidence="1">
    <location>
        <begin position="248"/>
        <end position="279"/>
    </location>
</feature>
<evidence type="ECO:0000313" key="3">
    <source>
        <dbReference type="Proteomes" id="UP001057498"/>
    </source>
</evidence>
<keyword evidence="3" id="KW-1185">Reference proteome</keyword>
<proteinExistence type="predicted"/>
<accession>A0ABM7YP93</accession>
<gene>
    <name evidence="2" type="ORF">CATMQ487_33040</name>
</gene>
<sequence length="390" mass="40507">MLQPGQLQLHDSAVPDMRDGTYRITLTPRWAAGVEGTPPQSSAFDLVVGDTTSGADVLAVHPPAGADGAFGDALPFVVLRRRTLPWERSGFGQSGMPWLTVVLTREGEGAEAVLAADGSLRCIDAATQARLLARPQDVRLLSHVREVHAGDTLAGLGDDDGWQAVVVANRFPRTPGLWRASLVSLDRRDDLLGNAPTLGLSVLRSWTFTVSAGMHGFLATMSALVPEAFAAPANHPFVDATGAVALQKRDRGGRTHSVRYRSPLAPSAASSPPPAPATIEPDVTEQAAFALGRALAIADGRLLRELAHLRAGALQKQARAQTAASLAGSVGAAPMRAAGLAPEAAAPDVPVHPHALAAASVARWRDAADVPDAGRRGAAAPGLAPARGER</sequence>
<reference evidence="2" key="1">
    <citation type="submission" date="2022-04" db="EMBL/GenBank/DDBJ databases">
        <title>Whole genome sequence of Sphaerotilus sp. FB-5.</title>
        <authorList>
            <person name="Takeda M."/>
            <person name="Narihara S."/>
            <person name="Akimoto M."/>
            <person name="Akimoto R."/>
            <person name="Nishiyashiki S."/>
            <person name="Murakami T."/>
        </authorList>
    </citation>
    <scope>NUCLEOTIDE SEQUENCE</scope>
    <source>
        <strain evidence="2">FB-5</strain>
    </source>
</reference>
<dbReference type="Proteomes" id="UP001057498">
    <property type="component" value="Chromosome"/>
</dbReference>
<protein>
    <submittedName>
        <fullName evidence="2">Uncharacterized protein</fullName>
    </submittedName>
</protein>
<organism evidence="2 3">
    <name type="scientific">Sphaerotilus microaerophilus</name>
    <dbReference type="NCBI Taxonomy" id="2914710"/>
    <lineage>
        <taxon>Bacteria</taxon>
        <taxon>Pseudomonadati</taxon>
        <taxon>Pseudomonadota</taxon>
        <taxon>Betaproteobacteria</taxon>
        <taxon>Burkholderiales</taxon>
        <taxon>Sphaerotilaceae</taxon>
        <taxon>Sphaerotilus</taxon>
    </lineage>
</organism>
<evidence type="ECO:0000256" key="1">
    <source>
        <dbReference type="SAM" id="MobiDB-lite"/>
    </source>
</evidence>
<dbReference type="EMBL" id="AP025730">
    <property type="protein sequence ID" value="BDI06334.1"/>
    <property type="molecule type" value="Genomic_DNA"/>
</dbReference>
<dbReference type="RefSeq" id="WP_251969617.1">
    <property type="nucleotide sequence ID" value="NZ_AP025730.1"/>
</dbReference>
<name>A0ABM7YP93_9BURK</name>
<evidence type="ECO:0000313" key="2">
    <source>
        <dbReference type="EMBL" id="BDI06334.1"/>
    </source>
</evidence>